<evidence type="ECO:0000256" key="5">
    <source>
        <dbReference type="ARBA" id="ARBA00023242"/>
    </source>
</evidence>
<feature type="region of interest" description="Disordered" evidence="6">
    <location>
        <begin position="98"/>
        <end position="119"/>
    </location>
</feature>
<name>A0AAN8P488_PATCE</name>
<dbReference type="InterPro" id="IPR052207">
    <property type="entry name" value="Max-like/E-box_TFs"/>
</dbReference>
<feature type="region of interest" description="Disordered" evidence="6">
    <location>
        <begin position="155"/>
        <end position="213"/>
    </location>
</feature>
<keyword evidence="4" id="KW-0804">Transcription</keyword>
<dbReference type="InterPro" id="IPR036638">
    <property type="entry name" value="HLH_DNA-bd_sf"/>
</dbReference>
<dbReference type="SUPFAM" id="SSF47459">
    <property type="entry name" value="HLH, helix-loop-helix DNA-binding domain"/>
    <property type="match status" value="1"/>
</dbReference>
<sequence length="413" mass="47503">MDEHRVEYVVIITKFKIRFQFPGVSMENIRPRTTTLNCSSLPTPLLQKSPKPNLFASASKRRYQFRSRIIVKKQKRESVLHPKKKKCLTLPSTLPNTYTFDDSSSPGNDQTPISPNWNHAHQQLSNNQLTTYDFNGFDQAPAFCGLQTPGYTQLNASDHSDSQPSNHFLYDGNFTHSVPTTPPDFQGENDDSRNSPSQYKRGKRTLNPLPRHKRESHINAEYRRRSKIQTGFDTLKNLVPALRDYGGVQLKESKSAMLLTAAEYCGQLKNESCRYEDDKAALKQEIQVLNKQIQQYQSDLPAGGVSSVEKPQCHLDKMLNNYISGRVTEDWKFWIFSFLVRPLFQHYKRMVSSNTYAEFYSSIKTWSDEYLSLTNLRPEILSLLRQISTKTSIMTTPDLLPQEAFEDCFAKKC</sequence>
<dbReference type="Proteomes" id="UP001347796">
    <property type="component" value="Unassembled WGS sequence"/>
</dbReference>
<evidence type="ECO:0000313" key="9">
    <source>
        <dbReference type="Proteomes" id="UP001347796"/>
    </source>
</evidence>
<proteinExistence type="predicted"/>
<dbReference type="GO" id="GO:0046983">
    <property type="term" value="F:protein dimerization activity"/>
    <property type="evidence" value="ECO:0007669"/>
    <property type="project" value="InterPro"/>
</dbReference>
<keyword evidence="3" id="KW-0238">DNA-binding</keyword>
<feature type="domain" description="BHLH" evidence="7">
    <location>
        <begin position="212"/>
        <end position="268"/>
    </location>
</feature>
<dbReference type="GO" id="GO:0005634">
    <property type="term" value="C:nucleus"/>
    <property type="evidence" value="ECO:0007669"/>
    <property type="project" value="UniProtKB-SubCell"/>
</dbReference>
<feature type="compositionally biased region" description="Basic residues" evidence="6">
    <location>
        <begin position="200"/>
        <end position="213"/>
    </location>
</feature>
<dbReference type="CDD" id="cd11405">
    <property type="entry name" value="bHLHzip_MLXIP_like"/>
    <property type="match status" value="1"/>
</dbReference>
<evidence type="ECO:0000259" key="7">
    <source>
        <dbReference type="PROSITE" id="PS50888"/>
    </source>
</evidence>
<reference evidence="8 9" key="1">
    <citation type="submission" date="2024-01" db="EMBL/GenBank/DDBJ databases">
        <title>The genome of the rayed Mediterranean limpet Patella caerulea (Linnaeus, 1758).</title>
        <authorList>
            <person name="Anh-Thu Weber A."/>
            <person name="Halstead-Nussloch G."/>
        </authorList>
    </citation>
    <scope>NUCLEOTIDE SEQUENCE [LARGE SCALE GENOMIC DNA]</scope>
    <source>
        <strain evidence="8">AATW-2023a</strain>
        <tissue evidence="8">Whole specimen</tissue>
    </source>
</reference>
<feature type="compositionally biased region" description="Polar residues" evidence="6">
    <location>
        <begin position="155"/>
        <end position="166"/>
    </location>
</feature>
<dbReference type="Pfam" id="PF00010">
    <property type="entry name" value="HLH"/>
    <property type="match status" value="1"/>
</dbReference>
<keyword evidence="2" id="KW-0805">Transcription regulation</keyword>
<keyword evidence="9" id="KW-1185">Reference proteome</keyword>
<evidence type="ECO:0000256" key="4">
    <source>
        <dbReference type="ARBA" id="ARBA00023163"/>
    </source>
</evidence>
<dbReference type="SMART" id="SM00353">
    <property type="entry name" value="HLH"/>
    <property type="match status" value="1"/>
</dbReference>
<comment type="subcellular location">
    <subcellularLocation>
        <location evidence="1">Nucleus</location>
    </subcellularLocation>
</comment>
<dbReference type="AlphaFoldDB" id="A0AAN8P488"/>
<keyword evidence="5" id="KW-0539">Nucleus</keyword>
<comment type="caution">
    <text evidence="8">The sequence shown here is derived from an EMBL/GenBank/DDBJ whole genome shotgun (WGS) entry which is preliminary data.</text>
</comment>
<evidence type="ECO:0000256" key="2">
    <source>
        <dbReference type="ARBA" id="ARBA00023015"/>
    </source>
</evidence>
<gene>
    <name evidence="8" type="ORF">SNE40_018633</name>
</gene>
<dbReference type="Gene3D" id="4.10.280.10">
    <property type="entry name" value="Helix-loop-helix DNA-binding domain"/>
    <property type="match status" value="1"/>
</dbReference>
<accession>A0AAN8P488</accession>
<dbReference type="EMBL" id="JAZGQO010000014">
    <property type="protein sequence ID" value="KAK6170172.1"/>
    <property type="molecule type" value="Genomic_DNA"/>
</dbReference>
<organism evidence="8 9">
    <name type="scientific">Patella caerulea</name>
    <name type="common">Rayed Mediterranean limpet</name>
    <dbReference type="NCBI Taxonomy" id="87958"/>
    <lineage>
        <taxon>Eukaryota</taxon>
        <taxon>Metazoa</taxon>
        <taxon>Spiralia</taxon>
        <taxon>Lophotrochozoa</taxon>
        <taxon>Mollusca</taxon>
        <taxon>Gastropoda</taxon>
        <taxon>Patellogastropoda</taxon>
        <taxon>Patelloidea</taxon>
        <taxon>Patellidae</taxon>
        <taxon>Patella</taxon>
    </lineage>
</organism>
<protein>
    <recommendedName>
        <fullName evidence="7">BHLH domain-containing protein</fullName>
    </recommendedName>
</protein>
<dbReference type="InterPro" id="IPR011598">
    <property type="entry name" value="bHLH_dom"/>
</dbReference>
<evidence type="ECO:0000313" key="8">
    <source>
        <dbReference type="EMBL" id="KAK6170172.1"/>
    </source>
</evidence>
<dbReference type="GO" id="GO:0000981">
    <property type="term" value="F:DNA-binding transcription factor activity, RNA polymerase II-specific"/>
    <property type="evidence" value="ECO:0007669"/>
    <property type="project" value="TreeGrafter"/>
</dbReference>
<dbReference type="PANTHER" id="PTHR15741:SF37">
    <property type="entry name" value="LD38259P"/>
    <property type="match status" value="1"/>
</dbReference>
<evidence type="ECO:0000256" key="6">
    <source>
        <dbReference type="SAM" id="MobiDB-lite"/>
    </source>
</evidence>
<evidence type="ECO:0000256" key="1">
    <source>
        <dbReference type="ARBA" id="ARBA00004123"/>
    </source>
</evidence>
<dbReference type="PROSITE" id="PS50888">
    <property type="entry name" value="BHLH"/>
    <property type="match status" value="1"/>
</dbReference>
<evidence type="ECO:0000256" key="3">
    <source>
        <dbReference type="ARBA" id="ARBA00023125"/>
    </source>
</evidence>
<dbReference type="GO" id="GO:0000978">
    <property type="term" value="F:RNA polymerase II cis-regulatory region sequence-specific DNA binding"/>
    <property type="evidence" value="ECO:0007669"/>
    <property type="project" value="TreeGrafter"/>
</dbReference>
<dbReference type="PANTHER" id="PTHR15741">
    <property type="entry name" value="BASIC HELIX-LOOP-HELIX ZIP TRANSCRIPTION FACTOR"/>
    <property type="match status" value="1"/>
</dbReference>